<dbReference type="OrthoDB" id="3403133at2"/>
<evidence type="ECO:0000313" key="2">
    <source>
        <dbReference type="Proteomes" id="UP000466894"/>
    </source>
</evidence>
<evidence type="ECO:0000313" key="1">
    <source>
        <dbReference type="EMBL" id="BBY08939.1"/>
    </source>
</evidence>
<name>A0A7I7PK78_9MYCO</name>
<evidence type="ECO:0008006" key="3">
    <source>
        <dbReference type="Google" id="ProtNLM"/>
    </source>
</evidence>
<proteinExistence type="predicted"/>
<dbReference type="InterPro" id="IPR048000">
    <property type="entry name" value="TnsA-like"/>
</dbReference>
<protein>
    <recommendedName>
        <fullName evidence="3">TnsA-like heteromeric transposase endonuclease subunit</fullName>
    </recommendedName>
</protein>
<dbReference type="NCBIfam" id="NF033179">
    <property type="entry name" value="TnsA_like_Actin"/>
    <property type="match status" value="1"/>
</dbReference>
<sequence length="257" mass="28961">MEPPVPAPVVEQLPRNMTDETLVLARLPGARRVVNHRVADDLAAMRLESALPIRRFYSWKGKRNYEGRWWSSTTRTQIEFESLLERDALMIADFDAEVVAISAQPFALLWPRTTKGSKYHVPDFFLRLASGDGRVVDVKHPGAVANSAKQFALTRDTCSEIGWEYEIFTGIDTPHRRNVRWLSGYRHDRFSPPDSVITHIVDVFGEPTPLGVGVSRAAKALGSTEPAALANIYHLMWRRLLHADLSVSLRMETEVSA</sequence>
<organism evidence="1 2">
    <name type="scientific">Mycobacterium noviomagense</name>
    <dbReference type="NCBI Taxonomy" id="459858"/>
    <lineage>
        <taxon>Bacteria</taxon>
        <taxon>Bacillati</taxon>
        <taxon>Actinomycetota</taxon>
        <taxon>Actinomycetes</taxon>
        <taxon>Mycobacteriales</taxon>
        <taxon>Mycobacteriaceae</taxon>
        <taxon>Mycobacterium</taxon>
    </lineage>
</organism>
<reference evidence="1 2" key="1">
    <citation type="journal article" date="2019" name="Emerg. Microbes Infect.">
        <title>Comprehensive subspecies identification of 175 nontuberculous mycobacteria species based on 7547 genomic profiles.</title>
        <authorList>
            <person name="Matsumoto Y."/>
            <person name="Kinjo T."/>
            <person name="Motooka D."/>
            <person name="Nabeya D."/>
            <person name="Jung N."/>
            <person name="Uechi K."/>
            <person name="Horii T."/>
            <person name="Iida T."/>
            <person name="Fujita J."/>
            <person name="Nakamura S."/>
        </authorList>
    </citation>
    <scope>NUCLEOTIDE SEQUENCE [LARGE SCALE GENOMIC DNA]</scope>
    <source>
        <strain evidence="1 2">JCM 16367</strain>
    </source>
</reference>
<gene>
    <name evidence="1" type="ORF">MNVI_42570</name>
</gene>
<dbReference type="EMBL" id="AP022583">
    <property type="protein sequence ID" value="BBY08939.1"/>
    <property type="molecule type" value="Genomic_DNA"/>
</dbReference>
<dbReference type="AlphaFoldDB" id="A0A7I7PK78"/>
<dbReference type="KEGG" id="mnv:MNVI_42570"/>
<accession>A0A7I7PK78</accession>
<dbReference type="Proteomes" id="UP000466894">
    <property type="component" value="Chromosome"/>
</dbReference>